<organism evidence="2 3">
    <name type="scientific">Ponticoccus litoralis</name>
    <dbReference type="NCBI Taxonomy" id="422297"/>
    <lineage>
        <taxon>Bacteria</taxon>
        <taxon>Pseudomonadati</taxon>
        <taxon>Pseudomonadota</taxon>
        <taxon>Alphaproteobacteria</taxon>
        <taxon>Rhodobacterales</taxon>
        <taxon>Roseobacteraceae</taxon>
        <taxon>Ponticoccus</taxon>
    </lineage>
</organism>
<comment type="caution">
    <text evidence="2">The sequence shown here is derived from an EMBL/GenBank/DDBJ whole genome shotgun (WGS) entry which is preliminary data.</text>
</comment>
<sequence length="163" mass="17183">MKAISVCVLGLSMGLTGKAALAASDDPALTPGLLAVQACVAEVGKAARVTTDYGCAEEAYVACAIGGRLERPLTLCLDGTRAALARDVAGLLDGLPRRVPAELGMPQDEYRQMRRTLVAAPDWPGCPKGDAGAECLYRHVAEQWVEARELIRAFDAVTGREAE</sequence>
<proteinExistence type="predicted"/>
<dbReference type="RefSeq" id="WP_347167429.1">
    <property type="nucleotide sequence ID" value="NZ_JBDNCH010000002.1"/>
</dbReference>
<protein>
    <recommendedName>
        <fullName evidence="4">Secreted protein</fullName>
    </recommendedName>
</protein>
<keyword evidence="1" id="KW-0732">Signal</keyword>
<evidence type="ECO:0000256" key="1">
    <source>
        <dbReference type="SAM" id="SignalP"/>
    </source>
</evidence>
<name>A0AAW9STE1_9RHOB</name>
<dbReference type="AlphaFoldDB" id="A0AAW9STE1"/>
<feature type="signal peptide" evidence="1">
    <location>
        <begin position="1"/>
        <end position="22"/>
    </location>
</feature>
<gene>
    <name evidence="2" type="ORF">ABFB10_17165</name>
</gene>
<keyword evidence="3" id="KW-1185">Reference proteome</keyword>
<evidence type="ECO:0000313" key="3">
    <source>
        <dbReference type="Proteomes" id="UP001428774"/>
    </source>
</evidence>
<feature type="chain" id="PRO_5043331547" description="Secreted protein" evidence="1">
    <location>
        <begin position="23"/>
        <end position="163"/>
    </location>
</feature>
<evidence type="ECO:0008006" key="4">
    <source>
        <dbReference type="Google" id="ProtNLM"/>
    </source>
</evidence>
<reference evidence="2 3" key="1">
    <citation type="submission" date="2024-05" db="EMBL/GenBank/DDBJ databases">
        <title>Genome sequence of Ponticoccus litoralis KCCM 90028.</title>
        <authorList>
            <person name="Kim J.M."/>
            <person name="Lee J.K."/>
            <person name="Choi B.J."/>
            <person name="Bayburt H."/>
            <person name="Baek J.H."/>
            <person name="Jeon C.O."/>
        </authorList>
    </citation>
    <scope>NUCLEOTIDE SEQUENCE [LARGE SCALE GENOMIC DNA]</scope>
    <source>
        <strain evidence="2 3">KCCM 90028</strain>
    </source>
</reference>
<dbReference type="EMBL" id="JBDNCH010000002">
    <property type="protein sequence ID" value="MEN9062460.1"/>
    <property type="molecule type" value="Genomic_DNA"/>
</dbReference>
<dbReference type="Proteomes" id="UP001428774">
    <property type="component" value="Unassembled WGS sequence"/>
</dbReference>
<accession>A0AAW9STE1</accession>
<evidence type="ECO:0000313" key="2">
    <source>
        <dbReference type="EMBL" id="MEN9062460.1"/>
    </source>
</evidence>